<proteinExistence type="predicted"/>
<evidence type="ECO:0000313" key="2">
    <source>
        <dbReference type="Proteomes" id="UP001497535"/>
    </source>
</evidence>
<name>A0ACB0Y690_MELEN</name>
<protein>
    <submittedName>
        <fullName evidence="1">Uncharacterized protein</fullName>
    </submittedName>
</protein>
<dbReference type="Proteomes" id="UP001497535">
    <property type="component" value="Unassembled WGS sequence"/>
</dbReference>
<dbReference type="EMBL" id="CAVMJV010000006">
    <property type="protein sequence ID" value="CAK5032792.1"/>
    <property type="molecule type" value="Genomic_DNA"/>
</dbReference>
<comment type="caution">
    <text evidence="1">The sequence shown here is derived from an EMBL/GenBank/DDBJ whole genome shotgun (WGS) entry which is preliminary data.</text>
</comment>
<gene>
    <name evidence="1" type="ORF">MENTE1834_LOCUS7955</name>
</gene>
<evidence type="ECO:0000313" key="1">
    <source>
        <dbReference type="EMBL" id="CAK5032792.1"/>
    </source>
</evidence>
<accession>A0ACB0Y690</accession>
<keyword evidence="2" id="KW-1185">Reference proteome</keyword>
<organism evidence="1 2">
    <name type="scientific">Meloidogyne enterolobii</name>
    <name type="common">Root-knot nematode worm</name>
    <name type="synonym">Meloidogyne mayaguensis</name>
    <dbReference type="NCBI Taxonomy" id="390850"/>
    <lineage>
        <taxon>Eukaryota</taxon>
        <taxon>Metazoa</taxon>
        <taxon>Ecdysozoa</taxon>
        <taxon>Nematoda</taxon>
        <taxon>Chromadorea</taxon>
        <taxon>Rhabditida</taxon>
        <taxon>Tylenchina</taxon>
        <taxon>Tylenchomorpha</taxon>
        <taxon>Tylenchoidea</taxon>
        <taxon>Meloidogynidae</taxon>
        <taxon>Meloidogyninae</taxon>
        <taxon>Meloidogyne</taxon>
    </lineage>
</organism>
<sequence>MLAILTLVGIACWCKQLVRNILRSAITSKDGTYAASTKQTYTSLSNAGKFLCVNQAGTTAAVTCEVTAVTLCSIRQRPGRQRGSQVVECRPSPKAFKRGNRERAIHDHHHCLGPPHVPKRHAVNLYSALTHHNNVALQGDGWKTDDDEQFY</sequence>
<reference evidence="1" key="1">
    <citation type="submission" date="2023-11" db="EMBL/GenBank/DDBJ databases">
        <authorList>
            <person name="Poullet M."/>
        </authorList>
    </citation>
    <scope>NUCLEOTIDE SEQUENCE</scope>
    <source>
        <strain evidence="1">E1834</strain>
    </source>
</reference>